<dbReference type="Proteomes" id="UP001565927">
    <property type="component" value="Unassembled WGS sequence"/>
</dbReference>
<name>A0ABV4H797_9ACTN</name>
<proteinExistence type="predicted"/>
<evidence type="ECO:0000313" key="3">
    <source>
        <dbReference type="Proteomes" id="UP001565927"/>
    </source>
</evidence>
<dbReference type="EMBL" id="JBGFTU010000037">
    <property type="protein sequence ID" value="MEZ0166984.1"/>
    <property type="molecule type" value="Genomic_DNA"/>
</dbReference>
<evidence type="ECO:0000313" key="2">
    <source>
        <dbReference type="EMBL" id="MEZ0166984.1"/>
    </source>
</evidence>
<evidence type="ECO:0000256" key="1">
    <source>
        <dbReference type="SAM" id="MobiDB-lite"/>
    </source>
</evidence>
<sequence length="226" mass="24710">MESEPTVLSRRGETITLDAEHVGDVHRHSAFSLWDDAEAPAEADPRTQVRAAGEPVPVRRADLDDVTRAETEALTTLAGAVDHACLERLLPQVDVEDVTPDALADWLVTATRSVSEVSAAVDSPSAYLDAELRRFAGLRLIGGRRRTVDAGWCEADVEFTSRRHRPWYAVVADQQLVGLRGYLQVSLTSVDFGAEEFLTASAVFGYSPRISLHAGQVRIARVHPRA</sequence>
<feature type="region of interest" description="Disordered" evidence="1">
    <location>
        <begin position="37"/>
        <end position="56"/>
    </location>
</feature>
<comment type="caution">
    <text evidence="2">The sequence shown here is derived from an EMBL/GenBank/DDBJ whole genome shotgun (WGS) entry which is preliminary data.</text>
</comment>
<dbReference type="RefSeq" id="WP_370443190.1">
    <property type="nucleotide sequence ID" value="NZ_JBGFTU010000037.1"/>
</dbReference>
<gene>
    <name evidence="2" type="ORF">AB2L27_19695</name>
</gene>
<keyword evidence="3" id="KW-1185">Reference proteome</keyword>
<reference evidence="2 3" key="1">
    <citation type="submission" date="2024-07" db="EMBL/GenBank/DDBJ databases">
        <authorList>
            <person name="Thanompreechachai J."/>
            <person name="Duangmal K."/>
        </authorList>
    </citation>
    <scope>NUCLEOTIDE SEQUENCE [LARGE SCALE GENOMIC DNA]</scope>
    <source>
        <strain evidence="2 3">LSe6-4</strain>
    </source>
</reference>
<accession>A0ABV4H797</accession>
<protein>
    <submittedName>
        <fullName evidence="2">Uncharacterized protein</fullName>
    </submittedName>
</protein>
<organism evidence="2 3">
    <name type="scientific">Kineococcus halophytocola</name>
    <dbReference type="NCBI Taxonomy" id="3234027"/>
    <lineage>
        <taxon>Bacteria</taxon>
        <taxon>Bacillati</taxon>
        <taxon>Actinomycetota</taxon>
        <taxon>Actinomycetes</taxon>
        <taxon>Kineosporiales</taxon>
        <taxon>Kineosporiaceae</taxon>
        <taxon>Kineococcus</taxon>
    </lineage>
</organism>